<dbReference type="EMBL" id="CP031742">
    <property type="protein sequence ID" value="AXQ57487.1"/>
    <property type="molecule type" value="Genomic_DNA"/>
</dbReference>
<gene>
    <name evidence="1" type="ORF">D0C37_24755</name>
</gene>
<dbReference type="GeneID" id="300117343"/>
<dbReference type="KEGG" id="sky:D0C37_24755"/>
<evidence type="ECO:0000313" key="2">
    <source>
        <dbReference type="Proteomes" id="UP000259636"/>
    </source>
</evidence>
<protein>
    <submittedName>
        <fullName evidence="1">Uncharacterized protein</fullName>
    </submittedName>
</protein>
<sequence length="89" mass="9194">MSYRHPRQTCPVCHRSVATPSGKFARHDPPDSTGVPGFLVSCTGSLRQAPPDGEQPLLFEVGAGAAGAGQLDLFGAGVDVDATREDTGT</sequence>
<proteinExistence type="predicted"/>
<name>A0A385DIJ0_9ACTN</name>
<dbReference type="RefSeq" id="WP_117350313.1">
    <property type="nucleotide sequence ID" value="NZ_CP031742.1"/>
</dbReference>
<evidence type="ECO:0000313" key="1">
    <source>
        <dbReference type="EMBL" id="AXQ57487.1"/>
    </source>
</evidence>
<dbReference type="AlphaFoldDB" id="A0A385DIJ0"/>
<organism evidence="1 2">
    <name type="scientific">Streptomyces koyangensis</name>
    <dbReference type="NCBI Taxonomy" id="188770"/>
    <lineage>
        <taxon>Bacteria</taxon>
        <taxon>Bacillati</taxon>
        <taxon>Actinomycetota</taxon>
        <taxon>Actinomycetes</taxon>
        <taxon>Kitasatosporales</taxon>
        <taxon>Streptomycetaceae</taxon>
        <taxon>Streptomyces</taxon>
        <taxon>Streptomyces aurantiacus group</taxon>
    </lineage>
</organism>
<dbReference type="Proteomes" id="UP000259636">
    <property type="component" value="Chromosome"/>
</dbReference>
<accession>A0A385DIJ0</accession>
<reference evidence="1 2" key="1">
    <citation type="submission" date="2018-08" db="EMBL/GenBank/DDBJ databases">
        <authorList>
            <person name="Ferrada E.E."/>
            <person name="Latorre B.A."/>
        </authorList>
    </citation>
    <scope>NUCLEOTIDE SEQUENCE [LARGE SCALE GENOMIC DNA]</scope>
    <source>
        <strain evidence="1 2">VK-A60T</strain>
    </source>
</reference>